<keyword evidence="1" id="KW-1133">Transmembrane helix</keyword>
<gene>
    <name evidence="2" type="ORF">ACFQ04_15410</name>
</gene>
<dbReference type="RefSeq" id="WP_253648797.1">
    <property type="nucleotide sequence ID" value="NZ_BAAAMO010000006.1"/>
</dbReference>
<keyword evidence="3" id="KW-1185">Reference proteome</keyword>
<name>A0ABW3G8V4_9NOCA</name>
<keyword evidence="1" id="KW-0812">Transmembrane</keyword>
<reference evidence="3" key="1">
    <citation type="journal article" date="2019" name="Int. J. Syst. Evol. Microbiol.">
        <title>The Global Catalogue of Microorganisms (GCM) 10K type strain sequencing project: providing services to taxonomists for standard genome sequencing and annotation.</title>
        <authorList>
            <consortium name="The Broad Institute Genomics Platform"/>
            <consortium name="The Broad Institute Genome Sequencing Center for Infectious Disease"/>
            <person name="Wu L."/>
            <person name="Ma J."/>
        </authorList>
    </citation>
    <scope>NUCLEOTIDE SEQUENCE [LARGE SCALE GENOMIC DNA]</scope>
    <source>
        <strain evidence="3">CCUG 50873</strain>
    </source>
</reference>
<sequence>MRGDVARAARTGAVVVVTVLVVTAGLYWLGATHPPRRSVVGTDRLGPDSGQSVQDYRASASRGLAAAIGTRWALVTLGTPLDDSAARSLVAGTTPARVALHVPIDGVATPTAVVPVTPDARSSQTARVLAVALLDGAASPGGGTGGIVAQDGRRGDEVASVVTTRLLGGCACVVGVVVRGPADRLRAIATDRRVRVVQVLPADAAGGLVTVVPLLPGQGAGGEPLADDGAVPAR</sequence>
<evidence type="ECO:0000313" key="3">
    <source>
        <dbReference type="Proteomes" id="UP001597068"/>
    </source>
</evidence>
<dbReference type="Proteomes" id="UP001597068">
    <property type="component" value="Unassembled WGS sequence"/>
</dbReference>
<evidence type="ECO:0008006" key="4">
    <source>
        <dbReference type="Google" id="ProtNLM"/>
    </source>
</evidence>
<proteinExistence type="predicted"/>
<dbReference type="EMBL" id="JBHTIL010000002">
    <property type="protein sequence ID" value="MFD0927126.1"/>
    <property type="molecule type" value="Genomic_DNA"/>
</dbReference>
<comment type="caution">
    <text evidence="2">The sequence shown here is derived from an EMBL/GenBank/DDBJ whole genome shotgun (WGS) entry which is preliminary data.</text>
</comment>
<evidence type="ECO:0000256" key="1">
    <source>
        <dbReference type="SAM" id="Phobius"/>
    </source>
</evidence>
<feature type="transmembrane region" description="Helical" evidence="1">
    <location>
        <begin position="12"/>
        <end position="30"/>
    </location>
</feature>
<organism evidence="2 3">
    <name type="scientific">Williamsia deligens</name>
    <dbReference type="NCBI Taxonomy" id="321325"/>
    <lineage>
        <taxon>Bacteria</taxon>
        <taxon>Bacillati</taxon>
        <taxon>Actinomycetota</taxon>
        <taxon>Actinomycetes</taxon>
        <taxon>Mycobacteriales</taxon>
        <taxon>Nocardiaceae</taxon>
        <taxon>Williamsia</taxon>
    </lineage>
</organism>
<protein>
    <recommendedName>
        <fullName evidence="4">SAF domain-containing protein</fullName>
    </recommendedName>
</protein>
<evidence type="ECO:0000313" key="2">
    <source>
        <dbReference type="EMBL" id="MFD0927126.1"/>
    </source>
</evidence>
<keyword evidence="1" id="KW-0472">Membrane</keyword>
<accession>A0ABW3G8V4</accession>